<comment type="caution">
    <text evidence="1">The sequence shown here is derived from an EMBL/GenBank/DDBJ whole genome shotgun (WGS) entry which is preliminary data.</text>
</comment>
<feature type="non-terminal residue" evidence="1">
    <location>
        <position position="1"/>
    </location>
</feature>
<sequence length="260" mass="28357">VKIAILDSGIDLIHQDIHAQNDNIKDVRSWVDGKRGARDRRGGDQCGHGTHVAGLVLKVAPDADVYIAKVTNGTSLQDVDHIAEAIKYAASEWKVDIINLSLGFPKSVYSIESVIRRIDCLIFAAASNGGGNENRAFPATLDQVICMHSTDGRGNPSLFNPNPLDYCDNFCILGEAVESAWPGETPDGNPNLRRKSGTSFATPIATGVAALVLEFARQNIKNNEQLERLRTFGGMKKVLRLMADKRSGSPFRYIAPWTLL</sequence>
<protein>
    <submittedName>
        <fullName evidence="1">Subtilisin-like protein</fullName>
    </submittedName>
</protein>
<evidence type="ECO:0000313" key="2">
    <source>
        <dbReference type="Proteomes" id="UP000799755"/>
    </source>
</evidence>
<organism evidence="1 2">
    <name type="scientific">Lindgomyces ingoldianus</name>
    <dbReference type="NCBI Taxonomy" id="673940"/>
    <lineage>
        <taxon>Eukaryota</taxon>
        <taxon>Fungi</taxon>
        <taxon>Dikarya</taxon>
        <taxon>Ascomycota</taxon>
        <taxon>Pezizomycotina</taxon>
        <taxon>Dothideomycetes</taxon>
        <taxon>Pleosporomycetidae</taxon>
        <taxon>Pleosporales</taxon>
        <taxon>Lindgomycetaceae</taxon>
        <taxon>Lindgomyces</taxon>
    </lineage>
</organism>
<evidence type="ECO:0000313" key="1">
    <source>
        <dbReference type="EMBL" id="KAF2466865.1"/>
    </source>
</evidence>
<name>A0ACB6QL60_9PLEO</name>
<keyword evidence="2" id="KW-1185">Reference proteome</keyword>
<reference evidence="1" key="1">
    <citation type="journal article" date="2020" name="Stud. Mycol.">
        <title>101 Dothideomycetes genomes: a test case for predicting lifestyles and emergence of pathogens.</title>
        <authorList>
            <person name="Haridas S."/>
            <person name="Albert R."/>
            <person name="Binder M."/>
            <person name="Bloem J."/>
            <person name="Labutti K."/>
            <person name="Salamov A."/>
            <person name="Andreopoulos B."/>
            <person name="Baker S."/>
            <person name="Barry K."/>
            <person name="Bills G."/>
            <person name="Bluhm B."/>
            <person name="Cannon C."/>
            <person name="Castanera R."/>
            <person name="Culley D."/>
            <person name="Daum C."/>
            <person name="Ezra D."/>
            <person name="Gonzalez J."/>
            <person name="Henrissat B."/>
            <person name="Kuo A."/>
            <person name="Liang C."/>
            <person name="Lipzen A."/>
            <person name="Lutzoni F."/>
            <person name="Magnuson J."/>
            <person name="Mondo S."/>
            <person name="Nolan M."/>
            <person name="Ohm R."/>
            <person name="Pangilinan J."/>
            <person name="Park H.-J."/>
            <person name="Ramirez L."/>
            <person name="Alfaro M."/>
            <person name="Sun H."/>
            <person name="Tritt A."/>
            <person name="Yoshinaga Y."/>
            <person name="Zwiers L.-H."/>
            <person name="Turgeon B."/>
            <person name="Goodwin S."/>
            <person name="Spatafora J."/>
            <person name="Crous P."/>
            <person name="Grigoriev I."/>
        </authorList>
    </citation>
    <scope>NUCLEOTIDE SEQUENCE</scope>
    <source>
        <strain evidence="1">ATCC 200398</strain>
    </source>
</reference>
<dbReference type="EMBL" id="MU003522">
    <property type="protein sequence ID" value="KAF2466865.1"/>
    <property type="molecule type" value="Genomic_DNA"/>
</dbReference>
<accession>A0ACB6QL60</accession>
<gene>
    <name evidence="1" type="ORF">BDR25DRAFT_194830</name>
</gene>
<feature type="non-terminal residue" evidence="1">
    <location>
        <position position="260"/>
    </location>
</feature>
<proteinExistence type="predicted"/>
<dbReference type="Proteomes" id="UP000799755">
    <property type="component" value="Unassembled WGS sequence"/>
</dbReference>